<sequence>MKLGAVARYLSTAFLIFAAVLIAYGLYGMSRFVLYQGMYVDDGFILFDNGFYPFFWGCLFLLIGQVLRLHWRRQVMIVAAAASLVFLIWKRVTVPALSTGGQELFPDAGLLSELIVVAVVLLGFALADRYVQIVIDAIVVRPFRRLTGSND</sequence>
<evidence type="ECO:0000256" key="1">
    <source>
        <dbReference type="SAM" id="Phobius"/>
    </source>
</evidence>
<dbReference type="RefSeq" id="WP_061537093.1">
    <property type="nucleotide sequence ID" value="NZ_CP013235.1"/>
</dbReference>
<accession>A0A127QHK5</accession>
<protein>
    <submittedName>
        <fullName evidence="2">Putative membrane protein</fullName>
    </submittedName>
</protein>
<proteinExistence type="predicted"/>
<dbReference type="Proteomes" id="UP000071778">
    <property type="component" value="Chromosome"/>
</dbReference>
<reference evidence="2 3" key="1">
    <citation type="submission" date="2015-11" db="EMBL/GenBank/DDBJ databases">
        <title>Exploring the genomic traits of fungus-feeding bacterial genus Collimonas.</title>
        <authorList>
            <person name="Song C."/>
            <person name="Schmidt R."/>
            <person name="de Jager V."/>
            <person name="Krzyzanowska D."/>
            <person name="Jongedijk E."/>
            <person name="Cankar K."/>
            <person name="Beekwilder J."/>
            <person name="van Veen A."/>
            <person name="de Boer W."/>
            <person name="van Veen J.A."/>
            <person name="Garbeva P."/>
        </authorList>
    </citation>
    <scope>NUCLEOTIDE SEQUENCE [LARGE SCALE GENOMIC DNA]</scope>
    <source>
        <strain evidence="2 3">Ter282</strain>
    </source>
</reference>
<gene>
    <name evidence="2" type="ORF">CAter282_1695</name>
</gene>
<organism evidence="2 3">
    <name type="scientific">Collimonas arenae</name>
    <dbReference type="NCBI Taxonomy" id="279058"/>
    <lineage>
        <taxon>Bacteria</taxon>
        <taxon>Pseudomonadati</taxon>
        <taxon>Pseudomonadota</taxon>
        <taxon>Betaproteobacteria</taxon>
        <taxon>Burkholderiales</taxon>
        <taxon>Oxalobacteraceae</taxon>
        <taxon>Collimonas</taxon>
    </lineage>
</organism>
<evidence type="ECO:0000313" key="2">
    <source>
        <dbReference type="EMBL" id="AMP09476.1"/>
    </source>
</evidence>
<feature type="transmembrane region" description="Helical" evidence="1">
    <location>
        <begin position="50"/>
        <end position="67"/>
    </location>
</feature>
<dbReference type="EMBL" id="CP013235">
    <property type="protein sequence ID" value="AMP09476.1"/>
    <property type="molecule type" value="Genomic_DNA"/>
</dbReference>
<keyword evidence="1" id="KW-1133">Transmembrane helix</keyword>
<feature type="transmembrane region" description="Helical" evidence="1">
    <location>
        <begin position="12"/>
        <end position="30"/>
    </location>
</feature>
<feature type="transmembrane region" description="Helical" evidence="1">
    <location>
        <begin position="74"/>
        <end position="92"/>
    </location>
</feature>
<name>A0A127QHK5_9BURK</name>
<dbReference type="PATRIC" id="fig|279058.18.peg.1675"/>
<keyword evidence="1" id="KW-0472">Membrane</keyword>
<keyword evidence="3" id="KW-1185">Reference proteome</keyword>
<feature type="transmembrane region" description="Helical" evidence="1">
    <location>
        <begin position="104"/>
        <end position="127"/>
    </location>
</feature>
<keyword evidence="1" id="KW-0812">Transmembrane</keyword>
<dbReference type="AlphaFoldDB" id="A0A127QHK5"/>
<evidence type="ECO:0000313" key="3">
    <source>
        <dbReference type="Proteomes" id="UP000071778"/>
    </source>
</evidence>